<name>A0A9D4P8I6_DERFA</name>
<organism evidence="2">
    <name type="scientific">Dermatophagoides farinae</name>
    <name type="common">American house dust mite</name>
    <dbReference type="NCBI Taxonomy" id="6954"/>
    <lineage>
        <taxon>Eukaryota</taxon>
        <taxon>Metazoa</taxon>
        <taxon>Ecdysozoa</taxon>
        <taxon>Arthropoda</taxon>
        <taxon>Chelicerata</taxon>
        <taxon>Arachnida</taxon>
        <taxon>Acari</taxon>
        <taxon>Acariformes</taxon>
        <taxon>Sarcoptiformes</taxon>
        <taxon>Astigmata</taxon>
        <taxon>Psoroptidia</taxon>
        <taxon>Analgoidea</taxon>
        <taxon>Pyroglyphidae</taxon>
        <taxon>Dermatophagoidinae</taxon>
        <taxon>Dermatophagoides</taxon>
    </lineage>
</organism>
<sequence length="97" mass="10869">MDIGYVNQNITNNNFTTTQQPLSSYGTTSTWPISGITGTETVNHNQSSYYPSTMMHPSYTTATGPQSSSMEQQSTSEQLFNVPPYINQVPIIFHQYH</sequence>
<reference evidence="2" key="2">
    <citation type="journal article" date="2021" name="World Allergy Organ. J.">
        <title>Chromosome-level assembly of Dermatophagoides farinae genome and transcriptome reveals two novel allergens Der f 37 and Der f 39.</title>
        <authorList>
            <person name="Chen J."/>
            <person name="Cai Z."/>
            <person name="Fan D."/>
            <person name="Hu J."/>
            <person name="Hou Y."/>
            <person name="He Y."/>
            <person name="Zhang Z."/>
            <person name="Zhao Z."/>
            <person name="Gao P."/>
            <person name="Hu W."/>
            <person name="Sun J."/>
            <person name="Li J."/>
            <person name="Ji K."/>
        </authorList>
    </citation>
    <scope>NUCLEOTIDE SEQUENCE</scope>
    <source>
        <strain evidence="2">JKM2019</strain>
    </source>
</reference>
<reference evidence="2" key="1">
    <citation type="submission" date="2020-06" db="EMBL/GenBank/DDBJ databases">
        <authorList>
            <person name="Ji K."/>
            <person name="Li J."/>
        </authorList>
    </citation>
    <scope>NUCLEOTIDE SEQUENCE</scope>
    <source>
        <strain evidence="2">JKM2019</strain>
        <tissue evidence="2">Whole body</tissue>
    </source>
</reference>
<evidence type="ECO:0000256" key="1">
    <source>
        <dbReference type="SAM" id="MobiDB-lite"/>
    </source>
</evidence>
<evidence type="ECO:0000313" key="2">
    <source>
        <dbReference type="EMBL" id="KAH7645035.1"/>
    </source>
</evidence>
<feature type="region of interest" description="Disordered" evidence="1">
    <location>
        <begin position="47"/>
        <end position="81"/>
    </location>
</feature>
<gene>
    <name evidence="2" type="ORF">HUG17_0573</name>
</gene>
<dbReference type="AlphaFoldDB" id="A0A9D4P8I6"/>
<dbReference type="Proteomes" id="UP000828236">
    <property type="component" value="Unassembled WGS sequence"/>
</dbReference>
<feature type="compositionally biased region" description="Low complexity" evidence="1">
    <location>
        <begin position="66"/>
        <end position="78"/>
    </location>
</feature>
<proteinExistence type="predicted"/>
<accession>A0A9D4P8I6</accession>
<comment type="caution">
    <text evidence="2">The sequence shown here is derived from an EMBL/GenBank/DDBJ whole genome shotgun (WGS) entry which is preliminary data.</text>
</comment>
<protein>
    <submittedName>
        <fullName evidence="2">Uncharacterized protein</fullName>
    </submittedName>
</protein>
<dbReference type="EMBL" id="SDOV01000001">
    <property type="protein sequence ID" value="KAH7645035.1"/>
    <property type="molecule type" value="Genomic_DNA"/>
</dbReference>